<keyword evidence="1" id="KW-0472">Membrane</keyword>
<dbReference type="EMBL" id="JH767140">
    <property type="protein sequence ID" value="EQC38906.1"/>
    <property type="molecule type" value="Genomic_DNA"/>
</dbReference>
<dbReference type="RefSeq" id="XP_008607730.1">
    <property type="nucleotide sequence ID" value="XM_008609508.1"/>
</dbReference>
<accession>T0QW57</accession>
<keyword evidence="3" id="KW-1185">Reference proteome</keyword>
<keyword evidence="1" id="KW-1133">Transmembrane helix</keyword>
<sequence length="180" mass="18309">MPTIESPSGESTPVHVLGDATYAIEGDVCGVHGTLCPRVGDIAIADCTPFLPSYVPSVGCVAPSNAVCSIVASVVESSAASYYACVFPIGGSTKQVEDKFASEDSTDKTAVPTTPTTTFALLVISAACTCLALAMVVVAVITKAKAKRVKSQQAAQARAIVDQALVPSSDDESGAEVILV</sequence>
<dbReference type="Proteomes" id="UP000030762">
    <property type="component" value="Unassembled WGS sequence"/>
</dbReference>
<dbReference type="AlphaFoldDB" id="T0QW57"/>
<proteinExistence type="predicted"/>
<name>T0QW57_SAPDV</name>
<dbReference type="OMA" id="SYYACVF"/>
<dbReference type="GeneID" id="19944591"/>
<evidence type="ECO:0000313" key="2">
    <source>
        <dbReference type="EMBL" id="EQC38906.1"/>
    </source>
</evidence>
<organism evidence="2 3">
    <name type="scientific">Saprolegnia diclina (strain VS20)</name>
    <dbReference type="NCBI Taxonomy" id="1156394"/>
    <lineage>
        <taxon>Eukaryota</taxon>
        <taxon>Sar</taxon>
        <taxon>Stramenopiles</taxon>
        <taxon>Oomycota</taxon>
        <taxon>Saprolegniomycetes</taxon>
        <taxon>Saprolegniales</taxon>
        <taxon>Saprolegniaceae</taxon>
        <taxon>Saprolegnia</taxon>
    </lineage>
</organism>
<gene>
    <name evidence="2" type="ORF">SDRG_03864</name>
</gene>
<dbReference type="OrthoDB" id="74353at2759"/>
<dbReference type="InParanoid" id="T0QW57"/>
<keyword evidence="1" id="KW-0812">Transmembrane</keyword>
<evidence type="ECO:0000256" key="1">
    <source>
        <dbReference type="SAM" id="Phobius"/>
    </source>
</evidence>
<protein>
    <submittedName>
        <fullName evidence="2">Uncharacterized protein</fullName>
    </submittedName>
</protein>
<dbReference type="VEuPathDB" id="FungiDB:SDRG_03864"/>
<reference evidence="2 3" key="1">
    <citation type="submission" date="2012-04" db="EMBL/GenBank/DDBJ databases">
        <title>The Genome Sequence of Saprolegnia declina VS20.</title>
        <authorList>
            <consortium name="The Broad Institute Genome Sequencing Platform"/>
            <person name="Russ C."/>
            <person name="Nusbaum C."/>
            <person name="Tyler B."/>
            <person name="van West P."/>
            <person name="Dieguez-Uribeondo J."/>
            <person name="de Bruijn I."/>
            <person name="Tripathy S."/>
            <person name="Jiang R."/>
            <person name="Young S.K."/>
            <person name="Zeng Q."/>
            <person name="Gargeya S."/>
            <person name="Fitzgerald M."/>
            <person name="Haas B."/>
            <person name="Abouelleil A."/>
            <person name="Alvarado L."/>
            <person name="Arachchi H.M."/>
            <person name="Berlin A."/>
            <person name="Chapman S.B."/>
            <person name="Goldberg J."/>
            <person name="Griggs A."/>
            <person name="Gujja S."/>
            <person name="Hansen M."/>
            <person name="Howarth C."/>
            <person name="Imamovic A."/>
            <person name="Larimer J."/>
            <person name="McCowen C."/>
            <person name="Montmayeur A."/>
            <person name="Murphy C."/>
            <person name="Neiman D."/>
            <person name="Pearson M."/>
            <person name="Priest M."/>
            <person name="Roberts A."/>
            <person name="Saif S."/>
            <person name="Shea T."/>
            <person name="Sisk P."/>
            <person name="Sykes S."/>
            <person name="Wortman J."/>
            <person name="Nusbaum C."/>
            <person name="Birren B."/>
        </authorList>
    </citation>
    <scope>NUCLEOTIDE SEQUENCE [LARGE SCALE GENOMIC DNA]</scope>
    <source>
        <strain evidence="2 3">VS20</strain>
    </source>
</reference>
<feature type="transmembrane region" description="Helical" evidence="1">
    <location>
        <begin position="119"/>
        <end position="141"/>
    </location>
</feature>
<evidence type="ECO:0000313" key="3">
    <source>
        <dbReference type="Proteomes" id="UP000030762"/>
    </source>
</evidence>